<evidence type="ECO:0000259" key="1">
    <source>
        <dbReference type="Pfam" id="PF13229"/>
    </source>
</evidence>
<dbReference type="SUPFAM" id="SSF51126">
    <property type="entry name" value="Pectin lyase-like"/>
    <property type="match status" value="1"/>
</dbReference>
<dbReference type="InterPro" id="IPR039448">
    <property type="entry name" value="Beta_helix"/>
</dbReference>
<dbReference type="RefSeq" id="WP_185675404.1">
    <property type="nucleotide sequence ID" value="NZ_JACHVB010000021.1"/>
</dbReference>
<feature type="domain" description="Right handed beta helix" evidence="1">
    <location>
        <begin position="449"/>
        <end position="593"/>
    </location>
</feature>
<dbReference type="PROSITE" id="PS51257">
    <property type="entry name" value="PROKAR_LIPOPROTEIN"/>
    <property type="match status" value="1"/>
</dbReference>
<feature type="domain" description="Right handed beta helix" evidence="1">
    <location>
        <begin position="370"/>
        <end position="445"/>
    </location>
</feature>
<dbReference type="InterPro" id="IPR011050">
    <property type="entry name" value="Pectin_lyase_fold/virulence"/>
</dbReference>
<accession>A0A842HDX4</accession>
<evidence type="ECO:0000313" key="2">
    <source>
        <dbReference type="EMBL" id="MBC2594420.1"/>
    </source>
</evidence>
<dbReference type="InterPro" id="IPR012334">
    <property type="entry name" value="Pectin_lyas_fold"/>
</dbReference>
<sequence length="735" mass="80252">MTRRPFLLPLAIILATCGCSRSVEKQTIEASPPPPPSSSLQRYYVSATGSDEAAGTQEAPFATLERARDRIRELRHTGKLATEGAEIVLVGDISLRKEPLTLTSKDSGTEQAPLRIMSAPGKQARLSGGISVPLADFTPVTKPETLARIPENARGHVLEIDLRARGISQFEPLPLFGHSMSFLQQQTQYRIGRQASEIFLGGTPLQIARWPNTDYTKTGKVSDKGDIIRSWMEDQKGAKHADSPYVPPAERPATPRGFTFEFDPAKVAQWSTAPDAMMHGYWYHNWSDQAVQVESFDTKTNTIRSVQPSGYGIKEGQRFYIYNLIEELDTPGEWYLDREHGILYLYPPASTSADASVDISLTSNPLLLTQNAAHIRIEGLEFSTGRSNAISINNGENIQIQNCTITNFGGSGISINGGQNHIVNQSVITNTGIGGISAKGGDTGTLQPGGHLISNSTIRNYARIEKTYRPAISLTGVGNSAIGNDISDGTHVGIIFSGNNHLIERNYIHDVCQESDDASAIYAGRSWTSRGTVIRYNLMRDITGFKQGTHRVSGIYLDDGFSGTTVEGNIFINVAQGLMFNGGRDNSAINNIFIDVENMMRATDMREAYTTWAAPAWKTLNDDLAKAPLNQPAWAAAYPELLTLKDDSPAIPKGDAIYDNLLFQTPIIMGKKGIHDAVVEYGDVDDNITIDTPPGHFDPATNRFVPNADSGLFNLIPELKEIPFANIGPDQPEGR</sequence>
<evidence type="ECO:0000313" key="3">
    <source>
        <dbReference type="Proteomes" id="UP000546464"/>
    </source>
</evidence>
<keyword evidence="3" id="KW-1185">Reference proteome</keyword>
<dbReference type="AlphaFoldDB" id="A0A842HDX4"/>
<dbReference type="Pfam" id="PF13229">
    <property type="entry name" value="Beta_helix"/>
    <property type="match status" value="2"/>
</dbReference>
<dbReference type="EMBL" id="JACHVB010000021">
    <property type="protein sequence ID" value="MBC2594420.1"/>
    <property type="molecule type" value="Genomic_DNA"/>
</dbReference>
<gene>
    <name evidence="2" type="ORF">H5P28_09140</name>
</gene>
<reference evidence="2 3" key="1">
    <citation type="submission" date="2020-07" db="EMBL/GenBank/DDBJ databases">
        <authorList>
            <person name="Feng X."/>
        </authorList>
    </citation>
    <scope>NUCLEOTIDE SEQUENCE [LARGE SCALE GENOMIC DNA]</scope>
    <source>
        <strain evidence="2 3">JCM31066</strain>
    </source>
</reference>
<protein>
    <submittedName>
        <fullName evidence="2">Right-handed parallel beta-helix repeat-containing protein</fullName>
    </submittedName>
</protein>
<name>A0A842HDX4_9BACT</name>
<dbReference type="PANTHER" id="PTHR36453">
    <property type="entry name" value="SECRETED PROTEIN-RELATED"/>
    <property type="match status" value="1"/>
</dbReference>
<dbReference type="SMART" id="SM00710">
    <property type="entry name" value="PbH1"/>
    <property type="match status" value="7"/>
</dbReference>
<dbReference type="InterPro" id="IPR006626">
    <property type="entry name" value="PbH1"/>
</dbReference>
<dbReference type="Proteomes" id="UP000546464">
    <property type="component" value="Unassembled WGS sequence"/>
</dbReference>
<organism evidence="2 3">
    <name type="scientific">Ruficoccus amylovorans</name>
    <dbReference type="NCBI Taxonomy" id="1804625"/>
    <lineage>
        <taxon>Bacteria</taxon>
        <taxon>Pseudomonadati</taxon>
        <taxon>Verrucomicrobiota</taxon>
        <taxon>Opitutia</taxon>
        <taxon>Puniceicoccales</taxon>
        <taxon>Cerasicoccaceae</taxon>
        <taxon>Ruficoccus</taxon>
    </lineage>
</organism>
<comment type="caution">
    <text evidence="2">The sequence shown here is derived from an EMBL/GenBank/DDBJ whole genome shotgun (WGS) entry which is preliminary data.</text>
</comment>
<dbReference type="PANTHER" id="PTHR36453:SF1">
    <property type="entry name" value="RIGHT HANDED BETA HELIX DOMAIN-CONTAINING PROTEIN"/>
    <property type="match status" value="1"/>
</dbReference>
<proteinExistence type="predicted"/>
<dbReference type="Gene3D" id="2.160.20.10">
    <property type="entry name" value="Single-stranded right-handed beta-helix, Pectin lyase-like"/>
    <property type="match status" value="2"/>
</dbReference>